<dbReference type="SUPFAM" id="SSF52058">
    <property type="entry name" value="L domain-like"/>
    <property type="match status" value="2"/>
</dbReference>
<evidence type="ECO:0000256" key="11">
    <source>
        <dbReference type="ARBA" id="ARBA00023180"/>
    </source>
</evidence>
<evidence type="ECO:0000313" key="13">
    <source>
        <dbReference type="EMBL" id="KAK8984268.1"/>
    </source>
</evidence>
<dbReference type="InterPro" id="IPR001611">
    <property type="entry name" value="Leu-rich_rpt"/>
</dbReference>
<reference evidence="13 14" key="1">
    <citation type="journal article" date="2024" name="G3 (Bethesda)">
        <title>Genome assembly of Hibiscus sabdariffa L. provides insights into metabolisms of medicinal natural products.</title>
        <authorList>
            <person name="Kim T."/>
        </authorList>
    </citation>
    <scope>NUCLEOTIDE SEQUENCE [LARGE SCALE GENOMIC DNA]</scope>
    <source>
        <strain evidence="13">TK-2024</strain>
        <tissue evidence="13">Old leaves</tissue>
    </source>
</reference>
<dbReference type="PROSITE" id="PS51450">
    <property type="entry name" value="LRR"/>
    <property type="match status" value="1"/>
</dbReference>
<evidence type="ECO:0000256" key="2">
    <source>
        <dbReference type="ARBA" id="ARBA00009592"/>
    </source>
</evidence>
<dbReference type="InterPro" id="IPR003591">
    <property type="entry name" value="Leu-rich_rpt_typical-subtyp"/>
</dbReference>
<keyword evidence="5 12" id="KW-0812">Transmembrane</keyword>
<dbReference type="Pfam" id="PF00560">
    <property type="entry name" value="LRR_1"/>
    <property type="match status" value="7"/>
</dbReference>
<name>A0ABR2P739_9ROSI</name>
<keyword evidence="3" id="KW-1003">Cell membrane</keyword>
<evidence type="ECO:0000256" key="5">
    <source>
        <dbReference type="ARBA" id="ARBA00022692"/>
    </source>
</evidence>
<dbReference type="SMART" id="SM00369">
    <property type="entry name" value="LRR_TYP"/>
    <property type="match status" value="9"/>
</dbReference>
<accession>A0ABR2P739</accession>
<evidence type="ECO:0000256" key="6">
    <source>
        <dbReference type="ARBA" id="ARBA00022729"/>
    </source>
</evidence>
<evidence type="ECO:0000256" key="8">
    <source>
        <dbReference type="ARBA" id="ARBA00022989"/>
    </source>
</evidence>
<evidence type="ECO:0000256" key="4">
    <source>
        <dbReference type="ARBA" id="ARBA00022614"/>
    </source>
</evidence>
<dbReference type="Proteomes" id="UP001396334">
    <property type="component" value="Unassembled WGS sequence"/>
</dbReference>
<evidence type="ECO:0000256" key="10">
    <source>
        <dbReference type="ARBA" id="ARBA00023170"/>
    </source>
</evidence>
<evidence type="ECO:0000313" key="14">
    <source>
        <dbReference type="Proteomes" id="UP001396334"/>
    </source>
</evidence>
<keyword evidence="4" id="KW-0433">Leucine-rich repeat</keyword>
<comment type="caution">
    <text evidence="13">The sequence shown here is derived from an EMBL/GenBank/DDBJ whole genome shotgun (WGS) entry which is preliminary data.</text>
</comment>
<keyword evidence="9 12" id="KW-0472">Membrane</keyword>
<evidence type="ECO:0000256" key="9">
    <source>
        <dbReference type="ARBA" id="ARBA00023136"/>
    </source>
</evidence>
<comment type="subcellular location">
    <subcellularLocation>
        <location evidence="1">Cell membrane</location>
        <topology evidence="1">Single-pass type I membrane protein</topology>
    </subcellularLocation>
</comment>
<keyword evidence="10" id="KW-0675">Receptor</keyword>
<organism evidence="13 14">
    <name type="scientific">Hibiscus sabdariffa</name>
    <name type="common">roselle</name>
    <dbReference type="NCBI Taxonomy" id="183260"/>
    <lineage>
        <taxon>Eukaryota</taxon>
        <taxon>Viridiplantae</taxon>
        <taxon>Streptophyta</taxon>
        <taxon>Embryophyta</taxon>
        <taxon>Tracheophyta</taxon>
        <taxon>Spermatophyta</taxon>
        <taxon>Magnoliopsida</taxon>
        <taxon>eudicotyledons</taxon>
        <taxon>Gunneridae</taxon>
        <taxon>Pentapetalae</taxon>
        <taxon>rosids</taxon>
        <taxon>malvids</taxon>
        <taxon>Malvales</taxon>
        <taxon>Malvaceae</taxon>
        <taxon>Malvoideae</taxon>
        <taxon>Hibiscus</taxon>
    </lineage>
</organism>
<evidence type="ECO:0000256" key="3">
    <source>
        <dbReference type="ARBA" id="ARBA00022475"/>
    </source>
</evidence>
<keyword evidence="14" id="KW-1185">Reference proteome</keyword>
<dbReference type="InterPro" id="IPR046956">
    <property type="entry name" value="RLP23-like"/>
</dbReference>
<proteinExistence type="inferred from homology"/>
<keyword evidence="8 12" id="KW-1133">Transmembrane helix</keyword>
<keyword evidence="7" id="KW-0677">Repeat</keyword>
<keyword evidence="6" id="KW-0732">Signal</keyword>
<feature type="transmembrane region" description="Helical" evidence="12">
    <location>
        <begin position="608"/>
        <end position="641"/>
    </location>
</feature>
<protein>
    <submittedName>
        <fullName evidence="13">Uncharacterized protein</fullName>
    </submittedName>
</protein>
<feature type="transmembrane region" description="Helical" evidence="12">
    <location>
        <begin position="677"/>
        <end position="704"/>
    </location>
</feature>
<comment type="similarity">
    <text evidence="2">Belongs to the RLP family.</text>
</comment>
<evidence type="ECO:0000256" key="7">
    <source>
        <dbReference type="ARBA" id="ARBA00022737"/>
    </source>
</evidence>
<dbReference type="Gene3D" id="3.80.10.10">
    <property type="entry name" value="Ribonuclease Inhibitor"/>
    <property type="match status" value="4"/>
</dbReference>
<dbReference type="PANTHER" id="PTHR48061">
    <property type="entry name" value="LEUCINE-RICH REPEAT RECEPTOR PROTEIN KINASE EMS1-LIKE-RELATED"/>
    <property type="match status" value="1"/>
</dbReference>
<gene>
    <name evidence="13" type="ORF">V6N11_029585</name>
</gene>
<dbReference type="InterPro" id="IPR032675">
    <property type="entry name" value="LRR_dom_sf"/>
</dbReference>
<dbReference type="PRINTS" id="PR00019">
    <property type="entry name" value="LEURICHRPT"/>
</dbReference>
<sequence>MESNTTISLDHNNLSASVPRFFAEFQNLTSLSVANSGLLGRLPEEIFQMPALQTLDLSNNELLQGWFPKFPLNASLKTLSLGDTSFGGQVPESIGNLEQLTRIDLGGLSKLVSIELQGNKQSGTIPPTLFGIPSLQELDLSQNQFNGSIRDFDGLEALSLSSNNLSGLIPMSFFQNLRNLSVLDLSFNKFSIDATSFLSLPTFTKLSMASCNLTKFPHFMKNQSELINLDLSNNQIRGEIPIWTWKLTNLDYLNLSHNLLVEFQGPLKDITLNVGVLDLHGNQLRGQIPAQIGGFLSFVSLSSNNFHGSIPESICSNSLLQLLDLSNNSLSGSIPQCLFNMSVAVVLNLKRNNLSGITPDTFSKSCRLQTLNLNQNRSEGKVPKSLVNCKSLEVLDIGNNQIKGTFPCHLKNIDQLHVLVLRSNKFNGQIACPGSNSGWPMLQIFDIAANNFRGKLPLTSLGTWEAMQPSPYKHQSELSHFLFLMPSGSTRYYQDASQSHPFLGDLQELESIDLSSNGLRGEIPSQLANLNFLSVLNVSNNKLAGPIPTRTQIQSFPESSFENNAGLCGPPLKTMCGSSPGKKDNGDPLDSGSGSIINWKHLSVEIGFIFGFGIVIVSDGVHGILNASIVVLPGLSLVCLLKPESMGGELIGTEGGEAPATTGIEEQGNELKKRGTLATISVFVCVMQFLVSVVFLLLLFHLLFSFQQLYPVCFRIN</sequence>
<evidence type="ECO:0000256" key="1">
    <source>
        <dbReference type="ARBA" id="ARBA00004251"/>
    </source>
</evidence>
<keyword evidence="11" id="KW-0325">Glycoprotein</keyword>
<dbReference type="Pfam" id="PF13855">
    <property type="entry name" value="LRR_8"/>
    <property type="match status" value="2"/>
</dbReference>
<evidence type="ECO:0000256" key="12">
    <source>
        <dbReference type="SAM" id="Phobius"/>
    </source>
</evidence>
<dbReference type="EMBL" id="JBBPBN010000078">
    <property type="protein sequence ID" value="KAK8984268.1"/>
    <property type="molecule type" value="Genomic_DNA"/>
</dbReference>
<dbReference type="PANTHER" id="PTHR48061:SF20">
    <property type="entry name" value="LEUCINE-RICH REPEAT RECEPTOR PROTEIN KINASE MSP1-LIKE"/>
    <property type="match status" value="1"/>
</dbReference>